<reference evidence="3 4" key="1">
    <citation type="journal article" date="2020" name="Cell">
        <title>Large-Scale Comparative Analyses of Tick Genomes Elucidate Their Genetic Diversity and Vector Capacities.</title>
        <authorList>
            <consortium name="Tick Genome and Microbiome Consortium (TIGMIC)"/>
            <person name="Jia N."/>
            <person name="Wang J."/>
            <person name="Shi W."/>
            <person name="Du L."/>
            <person name="Sun Y."/>
            <person name="Zhan W."/>
            <person name="Jiang J.F."/>
            <person name="Wang Q."/>
            <person name="Zhang B."/>
            <person name="Ji P."/>
            <person name="Bell-Sakyi L."/>
            <person name="Cui X.M."/>
            <person name="Yuan T.T."/>
            <person name="Jiang B.G."/>
            <person name="Yang W.F."/>
            <person name="Lam T.T."/>
            <person name="Chang Q.C."/>
            <person name="Ding S.J."/>
            <person name="Wang X.J."/>
            <person name="Zhu J.G."/>
            <person name="Ruan X.D."/>
            <person name="Zhao L."/>
            <person name="Wei J.T."/>
            <person name="Ye R.Z."/>
            <person name="Que T.C."/>
            <person name="Du C.H."/>
            <person name="Zhou Y.H."/>
            <person name="Cheng J.X."/>
            <person name="Dai P.F."/>
            <person name="Guo W.B."/>
            <person name="Han X.H."/>
            <person name="Huang E.J."/>
            <person name="Li L.F."/>
            <person name="Wei W."/>
            <person name="Gao Y.C."/>
            <person name="Liu J.Z."/>
            <person name="Shao H.Z."/>
            <person name="Wang X."/>
            <person name="Wang C.C."/>
            <person name="Yang T.C."/>
            <person name="Huo Q.B."/>
            <person name="Li W."/>
            <person name="Chen H.Y."/>
            <person name="Chen S.E."/>
            <person name="Zhou L.G."/>
            <person name="Ni X.B."/>
            <person name="Tian J.H."/>
            <person name="Sheng Y."/>
            <person name="Liu T."/>
            <person name="Pan Y.S."/>
            <person name="Xia L.Y."/>
            <person name="Li J."/>
            <person name="Zhao F."/>
            <person name="Cao W.C."/>
        </authorList>
    </citation>
    <scope>NUCLEOTIDE SEQUENCE [LARGE SCALE GENOMIC DNA]</scope>
    <source>
        <strain evidence="3">HaeL-2018</strain>
    </source>
</reference>
<keyword evidence="4" id="KW-1185">Reference proteome</keyword>
<name>A0A9J6G1J6_HAELO</name>
<keyword evidence="2" id="KW-0812">Transmembrane</keyword>
<dbReference type="VEuPathDB" id="VectorBase:HLOH_059284"/>
<accession>A0A9J6G1J6</accession>
<sequence>MRHYPERRRWREREATRMEASLNGVFLLPDERSRSVVLSCCVVALLTGVIGGSQSLAWSRPPSARTDAGPVVSFEADRRSFNSRQVAPHPPLQRYRCDGVLFAISFLVSLSCNDENEENRGTQIVFEDGSRCAKRNQARGSEAAGATRASERWPLSPSQANEVRRF</sequence>
<protein>
    <recommendedName>
        <fullName evidence="5">Transmembrane protein</fullName>
    </recommendedName>
</protein>
<feature type="transmembrane region" description="Helical" evidence="2">
    <location>
        <begin position="36"/>
        <end position="58"/>
    </location>
</feature>
<evidence type="ECO:0008006" key="5">
    <source>
        <dbReference type="Google" id="ProtNLM"/>
    </source>
</evidence>
<proteinExistence type="predicted"/>
<organism evidence="3 4">
    <name type="scientific">Haemaphysalis longicornis</name>
    <name type="common">Bush tick</name>
    <dbReference type="NCBI Taxonomy" id="44386"/>
    <lineage>
        <taxon>Eukaryota</taxon>
        <taxon>Metazoa</taxon>
        <taxon>Ecdysozoa</taxon>
        <taxon>Arthropoda</taxon>
        <taxon>Chelicerata</taxon>
        <taxon>Arachnida</taxon>
        <taxon>Acari</taxon>
        <taxon>Parasitiformes</taxon>
        <taxon>Ixodida</taxon>
        <taxon>Ixodoidea</taxon>
        <taxon>Ixodidae</taxon>
        <taxon>Haemaphysalinae</taxon>
        <taxon>Haemaphysalis</taxon>
    </lineage>
</organism>
<dbReference type="EMBL" id="JABSTR010000004">
    <property type="protein sequence ID" value="KAH9368368.1"/>
    <property type="molecule type" value="Genomic_DNA"/>
</dbReference>
<evidence type="ECO:0000313" key="3">
    <source>
        <dbReference type="EMBL" id="KAH9368368.1"/>
    </source>
</evidence>
<dbReference type="AlphaFoldDB" id="A0A9J6G1J6"/>
<dbReference type="Proteomes" id="UP000821853">
    <property type="component" value="Chromosome 2"/>
</dbReference>
<comment type="caution">
    <text evidence="3">The sequence shown here is derived from an EMBL/GenBank/DDBJ whole genome shotgun (WGS) entry which is preliminary data.</text>
</comment>
<gene>
    <name evidence="3" type="ORF">HPB48_012702</name>
</gene>
<evidence type="ECO:0000313" key="4">
    <source>
        <dbReference type="Proteomes" id="UP000821853"/>
    </source>
</evidence>
<keyword evidence="2" id="KW-0472">Membrane</keyword>
<evidence type="ECO:0000256" key="1">
    <source>
        <dbReference type="SAM" id="MobiDB-lite"/>
    </source>
</evidence>
<feature type="compositionally biased region" description="Polar residues" evidence="1">
    <location>
        <begin position="156"/>
        <end position="166"/>
    </location>
</feature>
<feature type="region of interest" description="Disordered" evidence="1">
    <location>
        <begin position="137"/>
        <end position="166"/>
    </location>
</feature>
<keyword evidence="2" id="KW-1133">Transmembrane helix</keyword>
<evidence type="ECO:0000256" key="2">
    <source>
        <dbReference type="SAM" id="Phobius"/>
    </source>
</evidence>